<evidence type="ECO:0000313" key="2">
    <source>
        <dbReference type="Proteomes" id="UP000288675"/>
    </source>
</evidence>
<dbReference type="Proteomes" id="UP000288675">
    <property type="component" value="Plasmid unnamed1"/>
</dbReference>
<name>A0AAJ3Z3N9_9BACI</name>
<accession>A0AAJ3Z3N9</accession>
<organism evidence="1 2">
    <name type="scientific">Bacillus glycinifermentans</name>
    <dbReference type="NCBI Taxonomy" id="1664069"/>
    <lineage>
        <taxon>Bacteria</taxon>
        <taxon>Bacillati</taxon>
        <taxon>Bacillota</taxon>
        <taxon>Bacilli</taxon>
        <taxon>Bacillales</taxon>
        <taxon>Bacillaceae</taxon>
        <taxon>Bacillus</taxon>
    </lineage>
</organism>
<proteinExistence type="predicted"/>
<evidence type="ECO:0000313" key="1">
    <source>
        <dbReference type="EMBL" id="QAT68046.1"/>
    </source>
</evidence>
<dbReference type="RefSeq" id="WP_128748481.1">
    <property type="nucleotide sequence ID" value="NZ_CP035233.1"/>
</dbReference>
<keyword evidence="1" id="KW-0614">Plasmid</keyword>
<dbReference type="EMBL" id="CP035233">
    <property type="protein sequence ID" value="QAT68046.1"/>
    <property type="molecule type" value="Genomic_DNA"/>
</dbReference>
<reference evidence="1 2" key="1">
    <citation type="submission" date="2019-01" db="EMBL/GenBank/DDBJ databases">
        <title>Genome sequence of Bacillus glycinifermentans SRCM103574.</title>
        <authorList>
            <person name="Kong H.-J."/>
            <person name="Jeong S.-Y."/>
            <person name="Jeong D.-Y."/>
        </authorList>
    </citation>
    <scope>NUCLEOTIDE SEQUENCE [LARGE SCALE GENOMIC DNA]</scope>
    <source>
        <strain evidence="1 2">SRCM103574</strain>
        <plasmid evidence="1 2">unnamed1</plasmid>
    </source>
</reference>
<gene>
    <name evidence="1" type="ORF">EQZ20_24545</name>
</gene>
<sequence length="144" mass="16561">MIRKQISFSEPEKSPYGIAYLQKEMNARGAKMNETIEQIFAEHDAMRRQIADQDALVEKIFHRFKNTLDVIRVRTGYADKNAQINLELWNAFFMGNPLGATVLTNSYVAEPVRLAQEKVTNDIAQFKQRRDEQRNKQAAPSGDN</sequence>
<geneLocation type="plasmid" evidence="1 2">
    <name>unnamed1</name>
</geneLocation>
<dbReference type="AlphaFoldDB" id="A0AAJ3Z3N9"/>
<dbReference type="GeneID" id="39505840"/>
<protein>
    <submittedName>
        <fullName evidence="1">Uncharacterized protein</fullName>
    </submittedName>
</protein>